<keyword evidence="3" id="KW-1185">Reference proteome</keyword>
<evidence type="ECO:0000313" key="3">
    <source>
        <dbReference type="Proteomes" id="UP000275846"/>
    </source>
</evidence>
<dbReference type="EMBL" id="UYSU01000003">
    <property type="protein sequence ID" value="VDL80521.1"/>
    <property type="molecule type" value="Genomic_DNA"/>
</dbReference>
<reference evidence="4" key="1">
    <citation type="submission" date="2016-06" db="UniProtKB">
        <authorList>
            <consortium name="WormBaseParasite"/>
        </authorList>
    </citation>
    <scope>IDENTIFICATION</scope>
</reference>
<evidence type="ECO:0000313" key="4">
    <source>
        <dbReference type="WBParaSite" id="SSLN_0000000601-mRNA-1"/>
    </source>
</evidence>
<dbReference type="Proteomes" id="UP000275846">
    <property type="component" value="Unassembled WGS sequence"/>
</dbReference>
<evidence type="ECO:0000313" key="2">
    <source>
        <dbReference type="EMBL" id="VDL80521.1"/>
    </source>
</evidence>
<name>A0A183S709_SCHSO</name>
<dbReference type="InterPro" id="IPR051147">
    <property type="entry name" value="CFAP_domain-containing"/>
</dbReference>
<dbReference type="PANTHER" id="PTHR21683">
    <property type="entry name" value="COILED-COIL DOMAIN-CONTAINING PROTEIN 42 LIKE-2-LIKE-RELATED"/>
    <property type="match status" value="1"/>
</dbReference>
<gene>
    <name evidence="2" type="ORF">SSLN_LOCUS7</name>
</gene>
<protein>
    <submittedName>
        <fullName evidence="4">Cerebellar degeneration-related protein 2-like</fullName>
    </submittedName>
</protein>
<feature type="coiled-coil region" evidence="1">
    <location>
        <begin position="157"/>
        <end position="191"/>
    </location>
</feature>
<accession>A0A183S709</accession>
<dbReference type="PANTHER" id="PTHR21683:SF3">
    <property type="entry name" value="CILIA AND FLAGELLA ASSOCIATED PROTEIN 100"/>
    <property type="match status" value="1"/>
</dbReference>
<dbReference type="STRING" id="70667.A0A183S709"/>
<dbReference type="AlphaFoldDB" id="A0A183S709"/>
<dbReference type="WBParaSite" id="SSLN_0000000601-mRNA-1">
    <property type="protein sequence ID" value="SSLN_0000000601-mRNA-1"/>
    <property type="gene ID" value="SSLN_0000000601"/>
</dbReference>
<feature type="coiled-coil region" evidence="1">
    <location>
        <begin position="18"/>
        <end position="84"/>
    </location>
</feature>
<proteinExistence type="predicted"/>
<evidence type="ECO:0000256" key="1">
    <source>
        <dbReference type="SAM" id="Coils"/>
    </source>
</evidence>
<keyword evidence="1" id="KW-0175">Coiled coil</keyword>
<sequence>MLELEPYFTDPQQLLTLLKELEESNLGLIQNYQEAEETYEGLRKLIQANEARNEKETEVLVMQIERLQALLNTENERVEELKGLIDPCSSGEINVKEQMEALEELRIEISYVYKECIRKDGTSLSSIQMLTAIEEKIEELYEKLRKFPPDLVKAVRIEKELARRERVRMEVKEAERQHQEERIERALQRAKAAPKKLAGRRVIDRSQPPKCGIKQEVVDTEDSAEASEYAYFFT</sequence>
<organism evidence="4">
    <name type="scientific">Schistocephalus solidus</name>
    <name type="common">Tapeworm</name>
    <dbReference type="NCBI Taxonomy" id="70667"/>
    <lineage>
        <taxon>Eukaryota</taxon>
        <taxon>Metazoa</taxon>
        <taxon>Spiralia</taxon>
        <taxon>Lophotrochozoa</taxon>
        <taxon>Platyhelminthes</taxon>
        <taxon>Cestoda</taxon>
        <taxon>Eucestoda</taxon>
        <taxon>Diphyllobothriidea</taxon>
        <taxon>Diphyllobothriidae</taxon>
        <taxon>Schistocephalus</taxon>
    </lineage>
</organism>
<dbReference type="OrthoDB" id="10264063at2759"/>
<reference evidence="2 3" key="2">
    <citation type="submission" date="2018-11" db="EMBL/GenBank/DDBJ databases">
        <authorList>
            <consortium name="Pathogen Informatics"/>
        </authorList>
    </citation>
    <scope>NUCLEOTIDE SEQUENCE [LARGE SCALE GENOMIC DNA]</scope>
    <source>
        <strain evidence="2 3">NST_G2</strain>
    </source>
</reference>